<evidence type="ECO:0000256" key="8">
    <source>
        <dbReference type="ARBA" id="ARBA00023136"/>
    </source>
</evidence>
<proteinExistence type="predicted"/>
<feature type="transmembrane region" description="Helical" evidence="9">
    <location>
        <begin position="175"/>
        <end position="200"/>
    </location>
</feature>
<dbReference type="EMBL" id="JBCLSH010000024">
    <property type="protein sequence ID" value="MEY8443995.1"/>
    <property type="molecule type" value="Genomic_DNA"/>
</dbReference>
<feature type="transmembrane region" description="Helical" evidence="9">
    <location>
        <begin position="330"/>
        <end position="349"/>
    </location>
</feature>
<reference evidence="11 12" key="1">
    <citation type="submission" date="2024-03" db="EMBL/GenBank/DDBJ databases">
        <title>Mouse gut bacterial collection (mGBC) of GemPharmatech.</title>
        <authorList>
            <person name="He Y."/>
            <person name="Dong L."/>
            <person name="Wu D."/>
            <person name="Gao X."/>
            <person name="Lin Z."/>
        </authorList>
    </citation>
    <scope>NUCLEOTIDE SEQUENCE [LARGE SCALE GENOMIC DNA]</scope>
    <source>
        <strain evidence="11 12">61-15</strain>
    </source>
</reference>
<gene>
    <name evidence="11" type="ORF">AALA52_07050</name>
</gene>
<keyword evidence="5" id="KW-0598">Phosphotransferase system</keyword>
<accession>A0ABV4D475</accession>
<dbReference type="InterPro" id="IPR004703">
    <property type="entry name" value="PTS_sugar-sp_permease"/>
</dbReference>
<name>A0ABV4D475_9LACT</name>
<dbReference type="Pfam" id="PF03611">
    <property type="entry name" value="EIIC-GAT"/>
    <property type="match status" value="1"/>
</dbReference>
<feature type="transmembrane region" description="Helical" evidence="9">
    <location>
        <begin position="15"/>
        <end position="34"/>
    </location>
</feature>
<dbReference type="PROSITE" id="PS51104">
    <property type="entry name" value="PTS_EIIC_TYPE_2"/>
    <property type="match status" value="1"/>
</dbReference>
<keyword evidence="4" id="KW-0762">Sugar transport</keyword>
<evidence type="ECO:0000259" key="10">
    <source>
        <dbReference type="PROSITE" id="PS51104"/>
    </source>
</evidence>
<comment type="subcellular location">
    <subcellularLocation>
        <location evidence="1">Cell membrane</location>
        <topology evidence="1">Multi-pass membrane protein</topology>
    </subcellularLocation>
</comment>
<feature type="transmembrane region" description="Helical" evidence="9">
    <location>
        <begin position="307"/>
        <end position="324"/>
    </location>
</feature>
<evidence type="ECO:0000256" key="1">
    <source>
        <dbReference type="ARBA" id="ARBA00004651"/>
    </source>
</evidence>
<dbReference type="PIRSF" id="PIRSF006304">
    <property type="entry name" value="GatC"/>
    <property type="match status" value="1"/>
</dbReference>
<evidence type="ECO:0000256" key="9">
    <source>
        <dbReference type="SAM" id="Phobius"/>
    </source>
</evidence>
<evidence type="ECO:0000313" key="11">
    <source>
        <dbReference type="EMBL" id="MEY8443995.1"/>
    </source>
</evidence>
<dbReference type="PANTHER" id="PTHR37324">
    <property type="entry name" value="PTS SYSTEM GALACTITOL-SPECIFIC EIIC COMPONENT"/>
    <property type="match status" value="1"/>
</dbReference>
<dbReference type="InterPro" id="IPR013014">
    <property type="entry name" value="PTS_EIIC_2"/>
</dbReference>
<dbReference type="PANTHER" id="PTHR37324:SF2">
    <property type="entry name" value="PTS SYSTEM GALACTITOL-SPECIFIC EIIC COMPONENT"/>
    <property type="match status" value="1"/>
</dbReference>
<evidence type="ECO:0000256" key="4">
    <source>
        <dbReference type="ARBA" id="ARBA00022597"/>
    </source>
</evidence>
<feature type="transmembrane region" description="Helical" evidence="9">
    <location>
        <begin position="250"/>
        <end position="276"/>
    </location>
</feature>
<sequence length="451" mass="48703">MNFLQDVMNYILNDLGSAIFIPAIILILGLVVGVKFKDAIVSALTMGVAFTGMSIVVGFMVGAIGPATEALAKNTGINLPVVDVGWTGAAAITWTWTYAMSSFAIMIGVNLIMLTFKWTKTLNIDFWNAWGKALTSFLVFTVTGNLVFAFIAAALQCVLELKLADAFQKHIEDLTGIPLVSTTHFMTSAVVLLMPINWVMDKIPFFNKRLDVEGLKAKIGVFSENSVMGFVLGLTLGFASAYTVSGSLNIAIQVATAMVLLPMIAKMFMTALAPIADKMSEFTKSKFKDREIIIGLDWPILAGRAEVWTTMLLLVPVILIWAVILPGNEILPVAGILNFSIAVSGLLLTGGNILRMLVMGIITAPVYLLGSTWLAPILTGLSNQTGAIEGVEAGQRVSWSSFEAPEFRVLVAEVFNGNIIAIGGALVFVLMIVWTSKYMNKAKVPSQRYEN</sequence>
<dbReference type="Proteomes" id="UP001565283">
    <property type="component" value="Unassembled WGS sequence"/>
</dbReference>
<evidence type="ECO:0000256" key="5">
    <source>
        <dbReference type="ARBA" id="ARBA00022683"/>
    </source>
</evidence>
<feature type="transmembrane region" description="Helical" evidence="9">
    <location>
        <begin position="415"/>
        <end position="434"/>
    </location>
</feature>
<evidence type="ECO:0000256" key="2">
    <source>
        <dbReference type="ARBA" id="ARBA00022448"/>
    </source>
</evidence>
<feature type="transmembrane region" description="Helical" evidence="9">
    <location>
        <begin position="84"/>
        <end position="112"/>
    </location>
</feature>
<evidence type="ECO:0000256" key="6">
    <source>
        <dbReference type="ARBA" id="ARBA00022692"/>
    </source>
</evidence>
<feature type="transmembrane region" description="Helical" evidence="9">
    <location>
        <begin position="356"/>
        <end position="375"/>
    </location>
</feature>
<protein>
    <submittedName>
        <fullName evidence="11">PTS transporter subunit IIC</fullName>
    </submittedName>
</protein>
<feature type="transmembrane region" description="Helical" evidence="9">
    <location>
        <begin position="41"/>
        <end position="64"/>
    </location>
</feature>
<evidence type="ECO:0000256" key="3">
    <source>
        <dbReference type="ARBA" id="ARBA00022475"/>
    </source>
</evidence>
<feature type="transmembrane region" description="Helical" evidence="9">
    <location>
        <begin position="221"/>
        <end position="244"/>
    </location>
</feature>
<keyword evidence="7 9" id="KW-1133">Transmembrane helix</keyword>
<feature type="transmembrane region" description="Helical" evidence="9">
    <location>
        <begin position="133"/>
        <end position="155"/>
    </location>
</feature>
<dbReference type="InterPro" id="IPR013853">
    <property type="entry name" value="EIIC-GAT"/>
</dbReference>
<keyword evidence="2" id="KW-0813">Transport</keyword>
<evidence type="ECO:0000256" key="7">
    <source>
        <dbReference type="ARBA" id="ARBA00022989"/>
    </source>
</evidence>
<keyword evidence="6 9" id="KW-0812">Transmembrane</keyword>
<keyword evidence="12" id="KW-1185">Reference proteome</keyword>
<keyword evidence="3" id="KW-1003">Cell membrane</keyword>
<comment type="caution">
    <text evidence="11">The sequence shown here is derived from an EMBL/GenBank/DDBJ whole genome shotgun (WGS) entry which is preliminary data.</text>
</comment>
<organism evidence="11 12">
    <name type="scientific">Lactococcus ileimucosae</name>
    <dbReference type="NCBI Taxonomy" id="2941329"/>
    <lineage>
        <taxon>Bacteria</taxon>
        <taxon>Bacillati</taxon>
        <taxon>Bacillota</taxon>
        <taxon>Bacilli</taxon>
        <taxon>Lactobacillales</taxon>
        <taxon>Streptococcaceae</taxon>
        <taxon>Lactococcus</taxon>
    </lineage>
</organism>
<keyword evidence="8 9" id="KW-0472">Membrane</keyword>
<dbReference type="RefSeq" id="WP_369948508.1">
    <property type="nucleotide sequence ID" value="NZ_JBCLSH010000024.1"/>
</dbReference>
<feature type="domain" description="PTS EIIC type-2" evidence="10">
    <location>
        <begin position="9"/>
        <end position="434"/>
    </location>
</feature>
<evidence type="ECO:0000313" key="12">
    <source>
        <dbReference type="Proteomes" id="UP001565283"/>
    </source>
</evidence>